<dbReference type="Gene3D" id="1.25.40.10">
    <property type="entry name" value="Tetratricopeptide repeat domain"/>
    <property type="match status" value="1"/>
</dbReference>
<evidence type="ECO:0000313" key="7">
    <source>
        <dbReference type="EMBL" id="KAK4146729.1"/>
    </source>
</evidence>
<reference evidence="7" key="2">
    <citation type="submission" date="2023-05" db="EMBL/GenBank/DDBJ databases">
        <authorList>
            <consortium name="Lawrence Berkeley National Laboratory"/>
            <person name="Steindorff A."/>
            <person name="Hensen N."/>
            <person name="Bonometti L."/>
            <person name="Westerberg I."/>
            <person name="Brannstrom I.O."/>
            <person name="Guillou S."/>
            <person name="Cros-Aarteil S."/>
            <person name="Calhoun S."/>
            <person name="Haridas S."/>
            <person name="Kuo A."/>
            <person name="Mondo S."/>
            <person name="Pangilinan J."/>
            <person name="Riley R."/>
            <person name="Labutti K."/>
            <person name="Andreopoulos B."/>
            <person name="Lipzen A."/>
            <person name="Chen C."/>
            <person name="Yanf M."/>
            <person name="Daum C."/>
            <person name="Ng V."/>
            <person name="Clum A."/>
            <person name="Ohm R."/>
            <person name="Martin F."/>
            <person name="Silar P."/>
            <person name="Natvig D."/>
            <person name="Lalanne C."/>
            <person name="Gautier V."/>
            <person name="Ament-Velasquez S.L."/>
            <person name="Kruys A."/>
            <person name="Hutchinson M.I."/>
            <person name="Powell A.J."/>
            <person name="Barry K."/>
            <person name="Miller A.N."/>
            <person name="Grigoriev I.V."/>
            <person name="Debuchy R."/>
            <person name="Gladieux P."/>
            <person name="Thoren M.H."/>
            <person name="Johannesson H."/>
        </authorList>
    </citation>
    <scope>NUCLEOTIDE SEQUENCE</scope>
    <source>
        <strain evidence="7">CBS 141.50</strain>
    </source>
</reference>
<proteinExistence type="inferred from homology"/>
<dbReference type="PROSITE" id="PS50297">
    <property type="entry name" value="ANK_REP_REGION"/>
    <property type="match status" value="4"/>
</dbReference>
<sequence>QLFYGSRYHRAIPIHCQTEIASRIAHIAADPTCRPLIRAHAALELGICLLSGFGIDRDIDRGLECMRTAADAGSEKAQAVVSRLTRAYGRGYSPSKYEDRYEKVLLVAAVEGYSFWAAEELKQRDRDLFDEILRKAVLEYPESGFSLGYFERVIKGRFDLSNPELLREQIGTEFDFILREEEQSRQRRTAAVSPRFQDQIPEDPWQASPAFPRILVTEHVPSSPGTHPLPIMGRTLSPKEFLNDAIRWACCYGSVATLRVLLTEQARLVPGLFLAPYVSVALAAGRGDMALALLSEAAGGNRETEQAAITKDTNPYLLFQLHHLPADQVAPVAEAIVAHGFDVNEQVDIYPRYGTRASAASRYTRTAPSASHRFHQDHLSVFCESLPQPGGLPPTNQDPPPGAYYRHWAPELRGRSLTPLRWGVHQGNQEVVRVLLDLGAEFPQVPDTQEEGKMVHVLEEPCFNVGILKMFMDRHGLRCGQAVFAETPLGLITMEPDSPERRLRFSGRSGTIEGLDEVLPLLREYQPNSDGQLFWAAAMNGHVDIVRYLIREGISIEARHNGQTPLHTAVLHGQKEVFSLLLDHGANARALTSEKGMSVLHMLFWTPKLASTEIFMLNELYRKIGSVAVSEGTFGATVQPIHLAVINGRVEAVKRLVELGVDTTVPIGQDIMPFFRGCFRHAGWQPPGALDEALYEAYARPVTPVSLDGLTPVGIVLARHDIHPPRDIIDILRSLVLSDHLKSRQTFAVLYTRPSAKQTIFHVLPCLFPFTETDPTLLSDLISHLTPLFPTIDLINIPDADGDTPLHYAALFGALGNHDNLPVVVDRLLSLGAKPHARNRWGFTPATMRTAYFMWKAGLGAEDGPGSWNAKTIEFSPFSRSASVKPHVMRNLDGSSEKPEIFKMMGQLLHGARAREVWDLNGGQWIRFAQEIVVKLVTEADMRSGFLTENR</sequence>
<evidence type="ECO:0008006" key="9">
    <source>
        <dbReference type="Google" id="ProtNLM"/>
    </source>
</evidence>
<keyword evidence="8" id="KW-1185">Reference proteome</keyword>
<gene>
    <name evidence="7" type="ORF">C8A04DRAFT_9528</name>
</gene>
<name>A0AAN6V8G5_9PEZI</name>
<evidence type="ECO:0000256" key="1">
    <source>
        <dbReference type="ARBA" id="ARBA00004906"/>
    </source>
</evidence>
<protein>
    <recommendedName>
        <fullName evidence="9">Ankyrin</fullName>
    </recommendedName>
</protein>
<feature type="repeat" description="ANK" evidence="6">
    <location>
        <begin position="636"/>
        <end position="662"/>
    </location>
</feature>
<accession>A0AAN6V8G5</accession>
<dbReference type="Pfam" id="PF00023">
    <property type="entry name" value="Ank"/>
    <property type="match status" value="1"/>
</dbReference>
<evidence type="ECO:0000256" key="5">
    <source>
        <dbReference type="ARBA" id="ARBA00038500"/>
    </source>
</evidence>
<evidence type="ECO:0000256" key="6">
    <source>
        <dbReference type="PROSITE-ProRule" id="PRU00023"/>
    </source>
</evidence>
<dbReference type="InterPro" id="IPR011990">
    <property type="entry name" value="TPR-like_helical_dom_sf"/>
</dbReference>
<evidence type="ECO:0000256" key="3">
    <source>
        <dbReference type="ARBA" id="ARBA00022786"/>
    </source>
</evidence>
<reference evidence="7" key="1">
    <citation type="journal article" date="2023" name="Mol. Phylogenet. Evol.">
        <title>Genome-scale phylogeny and comparative genomics of the fungal order Sordariales.</title>
        <authorList>
            <person name="Hensen N."/>
            <person name="Bonometti L."/>
            <person name="Westerberg I."/>
            <person name="Brannstrom I.O."/>
            <person name="Guillou S."/>
            <person name="Cros-Aarteil S."/>
            <person name="Calhoun S."/>
            <person name="Haridas S."/>
            <person name="Kuo A."/>
            <person name="Mondo S."/>
            <person name="Pangilinan J."/>
            <person name="Riley R."/>
            <person name="LaButti K."/>
            <person name="Andreopoulos B."/>
            <person name="Lipzen A."/>
            <person name="Chen C."/>
            <person name="Yan M."/>
            <person name="Daum C."/>
            <person name="Ng V."/>
            <person name="Clum A."/>
            <person name="Steindorff A."/>
            <person name="Ohm R.A."/>
            <person name="Martin F."/>
            <person name="Silar P."/>
            <person name="Natvig D.O."/>
            <person name="Lalanne C."/>
            <person name="Gautier V."/>
            <person name="Ament-Velasquez S.L."/>
            <person name="Kruys A."/>
            <person name="Hutchinson M.I."/>
            <person name="Powell A.J."/>
            <person name="Barry K."/>
            <person name="Miller A.N."/>
            <person name="Grigoriev I.V."/>
            <person name="Debuchy R."/>
            <person name="Gladieux P."/>
            <person name="Hiltunen Thoren M."/>
            <person name="Johannesson H."/>
        </authorList>
    </citation>
    <scope>NUCLEOTIDE SEQUENCE</scope>
    <source>
        <strain evidence="7">CBS 141.50</strain>
    </source>
</reference>
<dbReference type="SMART" id="SM00248">
    <property type="entry name" value="ANK"/>
    <property type="match status" value="6"/>
</dbReference>
<comment type="caution">
    <text evidence="7">The sequence shown here is derived from an EMBL/GenBank/DDBJ whole genome shotgun (WGS) entry which is preliminary data.</text>
</comment>
<organism evidence="7 8">
    <name type="scientific">Dichotomopilus funicola</name>
    <dbReference type="NCBI Taxonomy" id="1934379"/>
    <lineage>
        <taxon>Eukaryota</taxon>
        <taxon>Fungi</taxon>
        <taxon>Dikarya</taxon>
        <taxon>Ascomycota</taxon>
        <taxon>Pezizomycotina</taxon>
        <taxon>Sordariomycetes</taxon>
        <taxon>Sordariomycetidae</taxon>
        <taxon>Sordariales</taxon>
        <taxon>Chaetomiaceae</taxon>
        <taxon>Dichotomopilus</taxon>
    </lineage>
</organism>
<dbReference type="PANTHER" id="PTHR24173">
    <property type="entry name" value="ANKYRIN REPEAT CONTAINING"/>
    <property type="match status" value="1"/>
</dbReference>
<keyword evidence="4 6" id="KW-0040">ANK repeat</keyword>
<evidence type="ECO:0000256" key="2">
    <source>
        <dbReference type="ARBA" id="ARBA00022737"/>
    </source>
</evidence>
<dbReference type="Pfam" id="PF12796">
    <property type="entry name" value="Ank_2"/>
    <property type="match status" value="1"/>
</dbReference>
<dbReference type="Proteomes" id="UP001302676">
    <property type="component" value="Unassembled WGS sequence"/>
</dbReference>
<dbReference type="PANTHER" id="PTHR24173:SF83">
    <property type="entry name" value="SOCS BOX DOMAIN-CONTAINING PROTEIN"/>
    <property type="match status" value="1"/>
</dbReference>
<keyword evidence="3" id="KW-0833">Ubl conjugation pathway</keyword>
<dbReference type="GeneID" id="87822132"/>
<dbReference type="EMBL" id="MU853559">
    <property type="protein sequence ID" value="KAK4146729.1"/>
    <property type="molecule type" value="Genomic_DNA"/>
</dbReference>
<dbReference type="SMART" id="SM00671">
    <property type="entry name" value="SEL1"/>
    <property type="match status" value="1"/>
</dbReference>
<dbReference type="Gene3D" id="1.25.40.20">
    <property type="entry name" value="Ankyrin repeat-containing domain"/>
    <property type="match status" value="2"/>
</dbReference>
<dbReference type="PROSITE" id="PS50088">
    <property type="entry name" value="ANK_REPEAT"/>
    <property type="match status" value="4"/>
</dbReference>
<feature type="repeat" description="ANK" evidence="6">
    <location>
        <begin position="415"/>
        <end position="447"/>
    </location>
</feature>
<comment type="similarity">
    <text evidence="5">Belongs to the fem-1 family.</text>
</comment>
<dbReference type="RefSeq" id="XP_062640100.1">
    <property type="nucleotide sequence ID" value="XM_062785519.1"/>
</dbReference>
<dbReference type="PRINTS" id="PR01415">
    <property type="entry name" value="ANKYRIN"/>
</dbReference>
<comment type="pathway">
    <text evidence="1">Protein modification; protein ubiquitination.</text>
</comment>
<dbReference type="AlphaFoldDB" id="A0AAN6V8G5"/>
<keyword evidence="2" id="KW-0677">Repeat</keyword>
<feature type="repeat" description="ANK" evidence="6">
    <location>
        <begin position="561"/>
        <end position="593"/>
    </location>
</feature>
<feature type="repeat" description="ANK" evidence="6">
    <location>
        <begin position="801"/>
        <end position="840"/>
    </location>
</feature>
<feature type="non-terminal residue" evidence="7">
    <location>
        <position position="1"/>
    </location>
</feature>
<dbReference type="SUPFAM" id="SSF48403">
    <property type="entry name" value="Ankyrin repeat"/>
    <property type="match status" value="1"/>
</dbReference>
<dbReference type="InterPro" id="IPR006597">
    <property type="entry name" value="Sel1-like"/>
</dbReference>
<evidence type="ECO:0000256" key="4">
    <source>
        <dbReference type="ARBA" id="ARBA00023043"/>
    </source>
</evidence>
<dbReference type="InterPro" id="IPR036770">
    <property type="entry name" value="Ankyrin_rpt-contain_sf"/>
</dbReference>
<evidence type="ECO:0000313" key="8">
    <source>
        <dbReference type="Proteomes" id="UP001302676"/>
    </source>
</evidence>
<dbReference type="InterPro" id="IPR002110">
    <property type="entry name" value="Ankyrin_rpt"/>
</dbReference>